<proteinExistence type="predicted"/>
<evidence type="ECO:0000313" key="4">
    <source>
        <dbReference type="Proteomes" id="UP001162131"/>
    </source>
</evidence>
<dbReference type="PANTHER" id="PTHR34894:SF5">
    <property type="entry name" value="EF-HAND DOMAIN-CONTAINING PROTEIN"/>
    <property type="match status" value="1"/>
</dbReference>
<gene>
    <name evidence="3" type="ORF">BSTOLATCC_MIC24153</name>
</gene>
<evidence type="ECO:0000313" key="3">
    <source>
        <dbReference type="EMBL" id="CAG9319602.1"/>
    </source>
</evidence>
<feature type="compositionally biased region" description="Basic and acidic residues" evidence="2">
    <location>
        <begin position="198"/>
        <end position="217"/>
    </location>
</feature>
<protein>
    <submittedName>
        <fullName evidence="3">Uncharacterized protein</fullName>
    </submittedName>
</protein>
<keyword evidence="4" id="KW-1185">Reference proteome</keyword>
<feature type="compositionally biased region" description="Basic and acidic residues" evidence="2">
    <location>
        <begin position="646"/>
        <end position="659"/>
    </location>
</feature>
<sequence>MEKQLKLNIPLYTLRERLKFIEDKGSAPASPSHTSRPKKSASNSTLPDIHKRSSSSKLTPLKTDETQQINLRDVSYRLETLKEIKGRNDINENQLKQIISGKESEIKLPLPTNLSDLEKEAEKVKAKQGKTFNSTFFSEIEEAKKKLSKNQKKRKEFFIKESLYYYKAQSDWLFNKVAQIHENPPGSPKVHSRSHSQSKLEDRPLQTDRPTKNRGELDLGAPSSRREVELLRYWLDCMLDTQVIQSDKPIDQRVSIAQLIYTICFKEIIRQVSVHCLERGQLMEKLWNSQLELYSKSDDISLKKLEEMQEQHIEFIGRAEKNWEEEIKKEQAKNEELLKAIKSKDKNIDELNNEKKEMKLEIEKIRKRSADLGESINESSSRRFVLQKDKCVSAVPDAFDESSQTENIDLEYELEKTIRIKRPKSMKPVIMAGYFDMQDQFHAQQLFRRHSSGRVESIDLPDEIIAIVPKKNKSTWTEEIAEVAADATPVRHNFIDWKSEIPNTKLNFGLYAINMGTFGIDRGVQAPEFKADLKISIINDIEIRKRFIRKNTSEKKKTLTKEVLVTNLNKLDKHIDKLDNATLITSVASQTNNFDVKKVTNATKKASKILRKDRNIIKDVYNAIEDELVDTVIHEAKAKKKIANRINEKHREQETHSEGGEDTANNSSTNEHQEIDEALPAKLVKNIGKFKKVLSKVLIKKKPAEALINNDKAKKYAHKLRIKLDSMYSQKTDRIQTPIKSHSTTPISVRSKEGSRSKDLSPIIEKSIKKPLSQPKIIRDRIKLAPPKTFFDAYVQTDLSGDNIFLKNMMKKMESDEDEIKEMSLKTSEKFHSSSRRISRKFQEDNSGSFTQSLPELNDVMPVKPKAAPKYMPKVNPKQLLIVEAFLLGQVQRKIHLTHPGQKLLTKIMDSLRENKVKLSMSIKILMKIINQVYAEKISLSRESADHKSHEASIVLYDMLIHRYGLRSVAENKYKQVVHATISYSEKFIRIKNFYKFLGLEGNFTVEDWNFYLYSCEFMECCNIGPYIYNEDFSPDHFSPYDRAIHCASVFFEKKLSPVLFQGLLNRINMIRIQESPKYSGRVVRVLQRNTEKVNTDEFLSLLLEYYQVLKNKLSKALWPTGEIPNSLELEEFLALMKGLPDSSLVEEELVKIFEDHSVYTKGKNGDIVKAIMHESILSFGVDNSIIPFNDIKAP</sequence>
<dbReference type="AlphaFoldDB" id="A0AAU9JFQ4"/>
<organism evidence="3 4">
    <name type="scientific">Blepharisma stoltei</name>
    <dbReference type="NCBI Taxonomy" id="1481888"/>
    <lineage>
        <taxon>Eukaryota</taxon>
        <taxon>Sar</taxon>
        <taxon>Alveolata</taxon>
        <taxon>Ciliophora</taxon>
        <taxon>Postciliodesmatophora</taxon>
        <taxon>Heterotrichea</taxon>
        <taxon>Heterotrichida</taxon>
        <taxon>Blepharismidae</taxon>
        <taxon>Blepharisma</taxon>
    </lineage>
</organism>
<evidence type="ECO:0000256" key="1">
    <source>
        <dbReference type="SAM" id="Coils"/>
    </source>
</evidence>
<dbReference type="Proteomes" id="UP001162131">
    <property type="component" value="Unassembled WGS sequence"/>
</dbReference>
<evidence type="ECO:0000256" key="2">
    <source>
        <dbReference type="SAM" id="MobiDB-lite"/>
    </source>
</evidence>
<feature type="region of interest" description="Disordered" evidence="2">
    <location>
        <begin position="183"/>
        <end position="219"/>
    </location>
</feature>
<feature type="region of interest" description="Disordered" evidence="2">
    <location>
        <begin position="644"/>
        <end position="672"/>
    </location>
</feature>
<dbReference type="EMBL" id="CAJZBQ010000023">
    <property type="protein sequence ID" value="CAG9319602.1"/>
    <property type="molecule type" value="Genomic_DNA"/>
</dbReference>
<feature type="compositionally biased region" description="Polar residues" evidence="2">
    <location>
        <begin position="29"/>
        <end position="46"/>
    </location>
</feature>
<accession>A0AAU9JFQ4</accession>
<feature type="coiled-coil region" evidence="1">
    <location>
        <begin position="320"/>
        <end position="368"/>
    </location>
</feature>
<name>A0AAU9JFQ4_9CILI</name>
<comment type="caution">
    <text evidence="3">The sequence shown here is derived from an EMBL/GenBank/DDBJ whole genome shotgun (WGS) entry which is preliminary data.</text>
</comment>
<dbReference type="PANTHER" id="PTHR34894">
    <property type="entry name" value="SAM-DEPENDENT METHYLTRANSFERASE RSMI, CONSERVED SITE"/>
    <property type="match status" value="1"/>
</dbReference>
<feature type="region of interest" description="Disordered" evidence="2">
    <location>
        <begin position="23"/>
        <end position="66"/>
    </location>
</feature>
<reference evidence="3" key="1">
    <citation type="submission" date="2021-09" db="EMBL/GenBank/DDBJ databases">
        <authorList>
            <consortium name="AG Swart"/>
            <person name="Singh M."/>
            <person name="Singh A."/>
            <person name="Seah K."/>
            <person name="Emmerich C."/>
        </authorList>
    </citation>
    <scope>NUCLEOTIDE SEQUENCE</scope>
    <source>
        <strain evidence="3">ATCC30299</strain>
    </source>
</reference>
<keyword evidence="1" id="KW-0175">Coiled coil</keyword>